<dbReference type="FunFam" id="3.30.160.20:FF:000001">
    <property type="entry name" value="30S ribosomal protein S5"/>
    <property type="match status" value="1"/>
</dbReference>
<dbReference type="PROSITE" id="PS50881">
    <property type="entry name" value="S5_DSRBD"/>
    <property type="match status" value="1"/>
</dbReference>
<organism evidence="12 13">
    <name type="scientific">Lichenicola cladoniae</name>
    <dbReference type="NCBI Taxonomy" id="1484109"/>
    <lineage>
        <taxon>Bacteria</taxon>
        <taxon>Pseudomonadati</taxon>
        <taxon>Pseudomonadota</taxon>
        <taxon>Alphaproteobacteria</taxon>
        <taxon>Acetobacterales</taxon>
        <taxon>Acetobacteraceae</taxon>
        <taxon>Lichenicola</taxon>
    </lineage>
</organism>
<dbReference type="InterPro" id="IPR013810">
    <property type="entry name" value="Ribosomal_uS5_N"/>
</dbReference>
<dbReference type="InterPro" id="IPR018192">
    <property type="entry name" value="Ribosomal_uS5_N_CS"/>
</dbReference>
<dbReference type="InterPro" id="IPR020568">
    <property type="entry name" value="Ribosomal_Su5_D2-typ_SF"/>
</dbReference>
<dbReference type="InterPro" id="IPR014721">
    <property type="entry name" value="Ribsml_uS5_D2-typ_fold_subgr"/>
</dbReference>
<dbReference type="EMBL" id="CP053708">
    <property type="protein sequence ID" value="QKE89538.1"/>
    <property type="molecule type" value="Genomic_DNA"/>
</dbReference>
<evidence type="ECO:0000256" key="1">
    <source>
        <dbReference type="ARBA" id="ARBA00003093"/>
    </source>
</evidence>
<evidence type="ECO:0000256" key="8">
    <source>
        <dbReference type="HAMAP-Rule" id="MF_01307"/>
    </source>
</evidence>
<keyword evidence="3 8" id="KW-0699">rRNA-binding</keyword>
<evidence type="ECO:0000256" key="4">
    <source>
        <dbReference type="ARBA" id="ARBA00022884"/>
    </source>
</evidence>
<dbReference type="AlphaFoldDB" id="A0A6M8HMH3"/>
<evidence type="ECO:0000256" key="9">
    <source>
        <dbReference type="RuleBase" id="RU003823"/>
    </source>
</evidence>
<gene>
    <name evidence="8 12" type="primary">rpsE</name>
    <name evidence="12" type="ORF">HN018_05290</name>
</gene>
<evidence type="ECO:0000313" key="13">
    <source>
        <dbReference type="Proteomes" id="UP000500767"/>
    </source>
</evidence>
<comment type="domain">
    <text evidence="8">The N-terminal domain interacts with the head of the 30S subunit; the C-terminal domain interacts with the body and contacts protein S4. The interaction surface between S4 and S5 is involved in control of translational fidelity.</text>
</comment>
<evidence type="ECO:0000256" key="10">
    <source>
        <dbReference type="SAM" id="MobiDB-lite"/>
    </source>
</evidence>
<evidence type="ECO:0000259" key="11">
    <source>
        <dbReference type="PROSITE" id="PS50881"/>
    </source>
</evidence>
<name>A0A6M8HMH3_9PROT</name>
<comment type="similarity">
    <text evidence="2 8 9">Belongs to the universal ribosomal protein uS5 family.</text>
</comment>
<keyword evidence="4 8" id="KW-0694">RNA-binding</keyword>
<dbReference type="Pfam" id="PF00333">
    <property type="entry name" value="Ribosomal_S5"/>
    <property type="match status" value="1"/>
</dbReference>
<dbReference type="GO" id="GO:0042254">
    <property type="term" value="P:ribosome biogenesis"/>
    <property type="evidence" value="ECO:0007669"/>
    <property type="project" value="UniProtKB-ARBA"/>
</dbReference>
<feature type="region of interest" description="Disordered" evidence="10">
    <location>
        <begin position="1"/>
        <end position="20"/>
    </location>
</feature>
<dbReference type="GO" id="GO:0005737">
    <property type="term" value="C:cytoplasm"/>
    <property type="evidence" value="ECO:0007669"/>
    <property type="project" value="UniProtKB-ARBA"/>
</dbReference>
<dbReference type="PANTHER" id="PTHR48277">
    <property type="entry name" value="MITOCHONDRIAL RIBOSOMAL PROTEIN S5"/>
    <property type="match status" value="1"/>
</dbReference>
<dbReference type="Gene3D" id="3.30.230.10">
    <property type="match status" value="1"/>
</dbReference>
<dbReference type="NCBIfam" id="TIGR01021">
    <property type="entry name" value="rpsE_bact"/>
    <property type="match status" value="1"/>
</dbReference>
<dbReference type="GO" id="GO:0015935">
    <property type="term" value="C:small ribosomal subunit"/>
    <property type="evidence" value="ECO:0007669"/>
    <property type="project" value="InterPro"/>
</dbReference>
<dbReference type="GO" id="GO:0003735">
    <property type="term" value="F:structural constituent of ribosome"/>
    <property type="evidence" value="ECO:0007669"/>
    <property type="project" value="UniProtKB-UniRule"/>
</dbReference>
<dbReference type="PROSITE" id="PS00585">
    <property type="entry name" value="RIBOSOMAL_S5"/>
    <property type="match status" value="1"/>
</dbReference>
<comment type="function">
    <text evidence="8">With S4 and S12 plays an important role in translational accuracy.</text>
</comment>
<proteinExistence type="inferred from homology"/>
<dbReference type="FunFam" id="3.30.230.10:FF:000002">
    <property type="entry name" value="30S ribosomal protein S5"/>
    <property type="match status" value="1"/>
</dbReference>
<evidence type="ECO:0000313" key="12">
    <source>
        <dbReference type="EMBL" id="QKE89538.1"/>
    </source>
</evidence>
<keyword evidence="5 8" id="KW-0689">Ribosomal protein</keyword>
<dbReference type="SUPFAM" id="SSF54211">
    <property type="entry name" value="Ribosomal protein S5 domain 2-like"/>
    <property type="match status" value="1"/>
</dbReference>
<comment type="subunit">
    <text evidence="8">Part of the 30S ribosomal subunit. Contacts proteins S4 and S8.</text>
</comment>
<dbReference type="InterPro" id="IPR005324">
    <property type="entry name" value="Ribosomal_uS5_C"/>
</dbReference>
<reference evidence="12 13" key="1">
    <citation type="journal article" date="2014" name="World J. Microbiol. Biotechnol.">
        <title>Biodiversity and physiological characteristics of Antarctic and Arctic lichens-associated bacteria.</title>
        <authorList>
            <person name="Lee Y.M."/>
            <person name="Kim E.H."/>
            <person name="Lee H.K."/>
            <person name="Hong S.G."/>
        </authorList>
    </citation>
    <scope>NUCLEOTIDE SEQUENCE [LARGE SCALE GENOMIC DNA]</scope>
    <source>
        <strain evidence="12 13">PAMC 26569</strain>
    </source>
</reference>
<dbReference type="RefSeq" id="WP_171834530.1">
    <property type="nucleotide sequence ID" value="NZ_CP053708.1"/>
</dbReference>
<dbReference type="Pfam" id="PF03719">
    <property type="entry name" value="Ribosomal_S5_C"/>
    <property type="match status" value="1"/>
</dbReference>
<dbReference type="KEGG" id="lck:HN018_05290"/>
<evidence type="ECO:0000256" key="7">
    <source>
        <dbReference type="ARBA" id="ARBA00035255"/>
    </source>
</evidence>
<dbReference type="GO" id="GO:0019843">
    <property type="term" value="F:rRNA binding"/>
    <property type="evidence" value="ECO:0007669"/>
    <property type="project" value="UniProtKB-UniRule"/>
</dbReference>
<sequence>MAREPREGGRGGRERERDRDGDELIDKLVTINRVAKVVKGGRRFAFAALVVVGDQKGRVGYGAGKAREVPEAIRKATDRAKRAMIRVPMKEGRTLHHDVTGHYGAGKVVLRSAEAGTGIIAGGPMRAVFESLGIGDVVAKSLGSRNSHNMVKATFNALERCASPRSVANRRGKKVSDILGKRDGVAAEGADV</sequence>
<dbReference type="PANTHER" id="PTHR48277:SF1">
    <property type="entry name" value="MITOCHONDRIAL RIBOSOMAL PROTEIN S5"/>
    <property type="match status" value="1"/>
</dbReference>
<dbReference type="SUPFAM" id="SSF54768">
    <property type="entry name" value="dsRNA-binding domain-like"/>
    <property type="match status" value="1"/>
</dbReference>
<protein>
    <recommendedName>
        <fullName evidence="7 8">Small ribosomal subunit protein uS5</fullName>
    </recommendedName>
</protein>
<feature type="domain" description="S5 DRBM" evidence="11">
    <location>
        <begin position="24"/>
        <end position="87"/>
    </location>
</feature>
<evidence type="ECO:0000256" key="2">
    <source>
        <dbReference type="ARBA" id="ARBA00008945"/>
    </source>
</evidence>
<dbReference type="InterPro" id="IPR005712">
    <property type="entry name" value="Ribosomal_uS5_bac-type"/>
</dbReference>
<dbReference type="GO" id="GO:0006412">
    <property type="term" value="P:translation"/>
    <property type="evidence" value="ECO:0007669"/>
    <property type="project" value="UniProtKB-UniRule"/>
</dbReference>
<dbReference type="InterPro" id="IPR000851">
    <property type="entry name" value="Ribosomal_uS5"/>
</dbReference>
<keyword evidence="13" id="KW-1185">Reference proteome</keyword>
<dbReference type="Proteomes" id="UP000500767">
    <property type="component" value="Chromosome"/>
</dbReference>
<evidence type="ECO:0000256" key="3">
    <source>
        <dbReference type="ARBA" id="ARBA00022730"/>
    </source>
</evidence>
<evidence type="ECO:0000256" key="6">
    <source>
        <dbReference type="ARBA" id="ARBA00023274"/>
    </source>
</evidence>
<dbReference type="Gene3D" id="3.30.160.20">
    <property type="match status" value="1"/>
</dbReference>
<comment type="function">
    <text evidence="1 8">Located at the back of the 30S subunit body where it stabilizes the conformation of the head with respect to the body.</text>
</comment>
<dbReference type="HAMAP" id="MF_01307_B">
    <property type="entry name" value="Ribosomal_uS5_B"/>
    <property type="match status" value="1"/>
</dbReference>
<keyword evidence="6 8" id="KW-0687">Ribonucleoprotein</keyword>
<accession>A0A6M8HMH3</accession>
<evidence type="ECO:0000256" key="5">
    <source>
        <dbReference type="ARBA" id="ARBA00022980"/>
    </source>
</evidence>